<accession>A0A9W6XQ36</accession>
<dbReference type="Proteomes" id="UP001165121">
    <property type="component" value="Unassembled WGS sequence"/>
</dbReference>
<dbReference type="EMBL" id="BSXT01001531">
    <property type="protein sequence ID" value="GMF43384.1"/>
    <property type="molecule type" value="Genomic_DNA"/>
</dbReference>
<organism evidence="1 2">
    <name type="scientific">Phytophthora fragariaefolia</name>
    <dbReference type="NCBI Taxonomy" id="1490495"/>
    <lineage>
        <taxon>Eukaryota</taxon>
        <taxon>Sar</taxon>
        <taxon>Stramenopiles</taxon>
        <taxon>Oomycota</taxon>
        <taxon>Peronosporomycetes</taxon>
        <taxon>Peronosporales</taxon>
        <taxon>Peronosporaceae</taxon>
        <taxon>Phytophthora</taxon>
    </lineage>
</organism>
<keyword evidence="2" id="KW-1185">Reference proteome</keyword>
<protein>
    <submittedName>
        <fullName evidence="1">Unnamed protein product</fullName>
    </submittedName>
</protein>
<proteinExistence type="predicted"/>
<name>A0A9W6XQ36_9STRA</name>
<gene>
    <name evidence="1" type="ORF">Pfra01_001465000</name>
</gene>
<sequence length="132" mass="14423">MKWLSTADVYPEGLDGSVAVGDYPPLTEADLPVSSFAERLTLGGEDTVVIGVDTPLVEVVSKRNGGSEVEYLVVTSTYETFWLARGLMPQYAELIAAFEQADRKKKGLPELKRSARLADANARVDDEYVLLV</sequence>
<dbReference type="AlphaFoldDB" id="A0A9W6XQ36"/>
<evidence type="ECO:0000313" key="2">
    <source>
        <dbReference type="Proteomes" id="UP001165121"/>
    </source>
</evidence>
<comment type="caution">
    <text evidence="1">The sequence shown here is derived from an EMBL/GenBank/DDBJ whole genome shotgun (WGS) entry which is preliminary data.</text>
</comment>
<reference evidence="1" key="1">
    <citation type="submission" date="2023-04" db="EMBL/GenBank/DDBJ databases">
        <title>Phytophthora fragariaefolia NBRC 109709.</title>
        <authorList>
            <person name="Ichikawa N."/>
            <person name="Sato H."/>
            <person name="Tonouchi N."/>
        </authorList>
    </citation>
    <scope>NUCLEOTIDE SEQUENCE</scope>
    <source>
        <strain evidence="1">NBRC 109709</strain>
    </source>
</reference>
<evidence type="ECO:0000313" key="1">
    <source>
        <dbReference type="EMBL" id="GMF43384.1"/>
    </source>
</evidence>
<dbReference type="OrthoDB" id="122946at2759"/>